<keyword evidence="3" id="KW-1185">Reference proteome</keyword>
<evidence type="ECO:0000313" key="2">
    <source>
        <dbReference type="EMBL" id="KAF2755373.1"/>
    </source>
</evidence>
<dbReference type="OrthoDB" id="284473at2759"/>
<feature type="region of interest" description="Disordered" evidence="1">
    <location>
        <begin position="108"/>
        <end position="536"/>
    </location>
</feature>
<dbReference type="AlphaFoldDB" id="A0A6A6VYM0"/>
<feature type="compositionally biased region" description="Basic and acidic residues" evidence="1">
    <location>
        <begin position="458"/>
        <end position="467"/>
    </location>
</feature>
<dbReference type="Proteomes" id="UP000799437">
    <property type="component" value="Unassembled WGS sequence"/>
</dbReference>
<feature type="compositionally biased region" description="Basic and acidic residues" evidence="1">
    <location>
        <begin position="399"/>
        <end position="410"/>
    </location>
</feature>
<sequence>MSVNSKPKGVAGPKGDKPSSLSDEDAEELRKLDEAYARIRKVIPDTPYFLTVPQDEPRYHHHSRQEAEAWMSGLGTMFESHEENMQYATFIYREQGDNCFVCRTAVDEDRDRKAKAGRNAAPANKNYLGGSSNKRVSLGSYLGKSNGISKSQSQSKNSASQPKVEAKRTGSDDEPAQSFKTDSPQANGVHESSRASDKVVNHKQTKREPSPKSDPPRNGKRAFEEDENQSTDAHKPADEVRSMKRSKTSPGPDVKKPSVHMEVPSTSTPHDLPPLLSPILNKYDLPPLLSPTLPPQIQQELDKDGVHQRLRGISDASSSSESKSRIASKTVPHTVVTAPKPDSSQPETDHRSLQPAFDPTAAAAPVKLPERLVVKLRYGRKQRQMIDRILKLPSGGTPKKSDVKRDRSRDPPPSTSTSKSKNPPLKPSIDKVSKPREPHAPLKEPKSSTSATSTTRPVAEKRPRSDDTTSLPIKRHKNNSSVDLKPPQTPAQASMSPPGTSVSSTIQRPKQYLTPKKEHRPVNLARTTSDQGVDNLTPASVYLSVKGSGGRGAPSSAPQRKQPDIDAWRARSVEFGTFGKSLKREYEALAQKPNPSEEDKQWCAVRSLECILAYIAAFAAGDYGGRLQRTGLSNAWRDLLPMCERFAYATRYFPDLDALRLHLIVVVISRIVLVLSQRTDALLTDPAAPAPDSPKGILAMYKELSTHVKKQSRIALDASRALPMQKLMEQFPETWAGRERVMDPLEWEDLKPGDLGRTGPYWIHAGLETTPVQAVRFGLKFLAEWMRTKSELKSGKVKVVL</sequence>
<evidence type="ECO:0000256" key="1">
    <source>
        <dbReference type="SAM" id="MobiDB-lite"/>
    </source>
</evidence>
<feature type="compositionally biased region" description="Basic and acidic residues" evidence="1">
    <location>
        <begin position="191"/>
        <end position="223"/>
    </location>
</feature>
<feature type="compositionally biased region" description="Basic and acidic residues" evidence="1">
    <location>
        <begin position="232"/>
        <end position="242"/>
    </location>
</feature>
<protein>
    <submittedName>
        <fullName evidence="2">Uncharacterized protein</fullName>
    </submittedName>
</protein>
<feature type="compositionally biased region" description="Polar residues" evidence="1">
    <location>
        <begin position="525"/>
        <end position="536"/>
    </location>
</feature>
<feature type="compositionally biased region" description="Low complexity" evidence="1">
    <location>
        <begin position="313"/>
        <end position="329"/>
    </location>
</feature>
<feature type="compositionally biased region" description="Low complexity" evidence="1">
    <location>
        <begin position="143"/>
        <end position="161"/>
    </location>
</feature>
<reference evidence="2" key="1">
    <citation type="journal article" date="2020" name="Stud. Mycol.">
        <title>101 Dothideomycetes genomes: a test case for predicting lifestyles and emergence of pathogens.</title>
        <authorList>
            <person name="Haridas S."/>
            <person name="Albert R."/>
            <person name="Binder M."/>
            <person name="Bloem J."/>
            <person name="Labutti K."/>
            <person name="Salamov A."/>
            <person name="Andreopoulos B."/>
            <person name="Baker S."/>
            <person name="Barry K."/>
            <person name="Bills G."/>
            <person name="Bluhm B."/>
            <person name="Cannon C."/>
            <person name="Castanera R."/>
            <person name="Culley D."/>
            <person name="Daum C."/>
            <person name="Ezra D."/>
            <person name="Gonzalez J."/>
            <person name="Henrissat B."/>
            <person name="Kuo A."/>
            <person name="Liang C."/>
            <person name="Lipzen A."/>
            <person name="Lutzoni F."/>
            <person name="Magnuson J."/>
            <person name="Mondo S."/>
            <person name="Nolan M."/>
            <person name="Ohm R."/>
            <person name="Pangilinan J."/>
            <person name="Park H.-J."/>
            <person name="Ramirez L."/>
            <person name="Alfaro M."/>
            <person name="Sun H."/>
            <person name="Tritt A."/>
            <person name="Yoshinaga Y."/>
            <person name="Zwiers L.-H."/>
            <person name="Turgeon B."/>
            <person name="Goodwin S."/>
            <person name="Spatafora J."/>
            <person name="Crous P."/>
            <person name="Grigoriev I."/>
        </authorList>
    </citation>
    <scope>NUCLEOTIDE SEQUENCE</scope>
    <source>
        <strain evidence="2">CBS 121739</strain>
    </source>
</reference>
<dbReference type="GeneID" id="54491192"/>
<accession>A0A6A6VYM0</accession>
<organism evidence="2 3">
    <name type="scientific">Pseudovirgaria hyperparasitica</name>
    <dbReference type="NCBI Taxonomy" id="470096"/>
    <lineage>
        <taxon>Eukaryota</taxon>
        <taxon>Fungi</taxon>
        <taxon>Dikarya</taxon>
        <taxon>Ascomycota</taxon>
        <taxon>Pezizomycotina</taxon>
        <taxon>Dothideomycetes</taxon>
        <taxon>Dothideomycetes incertae sedis</taxon>
        <taxon>Acrospermales</taxon>
        <taxon>Acrospermaceae</taxon>
        <taxon>Pseudovirgaria</taxon>
    </lineage>
</organism>
<feature type="compositionally biased region" description="Polar residues" evidence="1">
    <location>
        <begin position="490"/>
        <end position="508"/>
    </location>
</feature>
<gene>
    <name evidence="2" type="ORF">EJ05DRAFT_99680</name>
</gene>
<name>A0A6A6VYM0_9PEZI</name>
<feature type="compositionally biased region" description="Basic and acidic residues" evidence="1">
    <location>
        <begin position="428"/>
        <end position="446"/>
    </location>
</feature>
<dbReference type="RefSeq" id="XP_033597824.1">
    <property type="nucleotide sequence ID" value="XM_033750138.1"/>
</dbReference>
<evidence type="ECO:0000313" key="3">
    <source>
        <dbReference type="Proteomes" id="UP000799437"/>
    </source>
</evidence>
<proteinExistence type="predicted"/>
<feature type="compositionally biased region" description="Polar residues" evidence="1">
    <location>
        <begin position="447"/>
        <end position="456"/>
    </location>
</feature>
<dbReference type="EMBL" id="ML996577">
    <property type="protein sequence ID" value="KAF2755373.1"/>
    <property type="molecule type" value="Genomic_DNA"/>
</dbReference>
<feature type="region of interest" description="Disordered" evidence="1">
    <location>
        <begin position="1"/>
        <end position="28"/>
    </location>
</feature>